<keyword evidence="4 5" id="KW-0326">Glycosidase</keyword>
<dbReference type="PANTHER" id="PTHR43053:SF3">
    <property type="entry name" value="ALPHA-GALACTOSIDASE C-RELATED"/>
    <property type="match status" value="1"/>
</dbReference>
<sequence>MILFKPETQVFHISNKYISYIMEIEEGGYLAHLYFGKKVNDYSGNFKYPRMDRSFSPNLPNAKDRLFSLDTLMMEYPGNGFGDFRESAYNLKHGDGSTITDFRYKSHRIQKGKEKLFGLPATYGNEEEAETLVIQLEDKEKGLLLELSYTIFQEYAALTKSARIINNGETKTKIKKLASQSIDFPNQDLDLLHLNGTWGRECQIVREKIEYGTKVLDSKRGSSSHQQNPCLILAQPQTTEFQGEAFSFCLIYSGNHEMVIQKDPYKQTRIIMGINSFNFDWQLNPNEMFQTPEVVLSYSSSGLNKLSAVTHDFFNYHLIRGDFKGKERPTLINNWEATYFDFDEEKLLNIIDEAKDLGIEMFVLDDGWFGKRENDDSSLGDWFENRGKIKNGLSQLANQVHSRGMKFGIWYEPEMISEDSNLFRQHPDWALSVPGRERSPSRSQYVLDFSRKDVRENIYRQMKELLNEVEIDYIKWDLNRNMTDVYSAILPSDQQGEVFHRYILGLYEFLENLVEEFPNILFESCSGGGGRFDAGMLYYMPQTWTSDNTDAIARLKIQYGTSMIYPISSMGAHVSAVPNHQTGRNTSMDIRGNAAMAGVFGYELDITQLKEEEKKEIKEQVAFYKEHRRLMQFGRFIRLRSPFEENDVAWMFVAEDQSEAMVFYYRVLAEASYPLVHLQLSGLKEEWIYESEEMTAAGDELMNLGFYIDPNLFGDYATKRFYFKRISPCLE</sequence>
<dbReference type="PIRSF" id="PIRSF005536">
    <property type="entry name" value="Agal"/>
    <property type="match status" value="1"/>
</dbReference>
<evidence type="ECO:0000256" key="5">
    <source>
        <dbReference type="PIRNR" id="PIRNR005536"/>
    </source>
</evidence>
<dbReference type="InterPro" id="IPR013785">
    <property type="entry name" value="Aldolase_TIM"/>
</dbReference>
<protein>
    <recommendedName>
        <fullName evidence="2 5">Alpha-galactosidase</fullName>
        <ecNumber evidence="2 5">3.2.1.22</ecNumber>
    </recommendedName>
</protein>
<dbReference type="Pfam" id="PF16874">
    <property type="entry name" value="Glyco_hydro_36C"/>
    <property type="match status" value="1"/>
</dbReference>
<dbReference type="Gene3D" id="2.70.98.60">
    <property type="entry name" value="alpha-galactosidase from lactobacil brevis"/>
    <property type="match status" value="1"/>
</dbReference>
<dbReference type="InterPro" id="IPR017853">
    <property type="entry name" value="GH"/>
</dbReference>
<dbReference type="Pfam" id="PF02065">
    <property type="entry name" value="Melibiase"/>
    <property type="match status" value="1"/>
</dbReference>
<dbReference type="Gene3D" id="3.20.20.70">
    <property type="entry name" value="Aldolase class I"/>
    <property type="match status" value="1"/>
</dbReference>
<evidence type="ECO:0000256" key="2">
    <source>
        <dbReference type="ARBA" id="ARBA00012755"/>
    </source>
</evidence>
<feature type="domain" description="Glycosyl hydrolase family 36 C-terminal" evidence="6">
    <location>
        <begin position="648"/>
        <end position="723"/>
    </location>
</feature>
<evidence type="ECO:0000256" key="4">
    <source>
        <dbReference type="ARBA" id="ARBA00023295"/>
    </source>
</evidence>
<dbReference type="Proteomes" id="UP001523566">
    <property type="component" value="Unassembled WGS sequence"/>
</dbReference>
<reference evidence="8 9" key="1">
    <citation type="journal article" date="2022" name="Genome Biol. Evol.">
        <title>Host diet, physiology and behaviors set the stage for Lachnospiraceae cladogenesis.</title>
        <authorList>
            <person name="Vera-Ponce De Leon A."/>
            <person name="Schneider M."/>
            <person name="Jahnes B.C."/>
            <person name="Sadowski V."/>
            <person name="Camuy-Velez L.A."/>
            <person name="Duan J."/>
            <person name="Sabree Z.L."/>
        </authorList>
    </citation>
    <scope>NUCLEOTIDE SEQUENCE [LARGE SCALE GENOMIC DNA]</scope>
    <source>
        <strain evidence="8 9">PAL113</strain>
    </source>
</reference>
<comment type="caution">
    <text evidence="8">The sequence shown here is derived from an EMBL/GenBank/DDBJ whole genome shotgun (WGS) entry which is preliminary data.</text>
</comment>
<dbReference type="GO" id="GO:0004557">
    <property type="term" value="F:alpha-galactosidase activity"/>
    <property type="evidence" value="ECO:0007669"/>
    <property type="project" value="UniProtKB-EC"/>
</dbReference>
<dbReference type="InterPro" id="IPR013780">
    <property type="entry name" value="Glyco_hydro_b"/>
</dbReference>
<dbReference type="EC" id="3.2.1.22" evidence="2 5"/>
<evidence type="ECO:0000259" key="7">
    <source>
        <dbReference type="Pfam" id="PF16875"/>
    </source>
</evidence>
<feature type="domain" description="Glycosyl hydrolase family 36 N-terminal" evidence="7">
    <location>
        <begin position="28"/>
        <end position="284"/>
    </location>
</feature>
<dbReference type="SUPFAM" id="SSF51445">
    <property type="entry name" value="(Trans)glycosidases"/>
    <property type="match status" value="1"/>
</dbReference>
<evidence type="ECO:0000259" key="6">
    <source>
        <dbReference type="Pfam" id="PF16874"/>
    </source>
</evidence>
<dbReference type="CDD" id="cd14791">
    <property type="entry name" value="GH36"/>
    <property type="match status" value="1"/>
</dbReference>
<dbReference type="Pfam" id="PF16875">
    <property type="entry name" value="Glyco_hydro_36N"/>
    <property type="match status" value="1"/>
</dbReference>
<accession>A0ABT1EDS8</accession>
<dbReference type="InterPro" id="IPR050985">
    <property type="entry name" value="Alpha-glycosidase_related"/>
</dbReference>
<keyword evidence="9" id="KW-1185">Reference proteome</keyword>
<name>A0ABT1EDS8_9FIRM</name>
<keyword evidence="3 5" id="KW-0378">Hydrolase</keyword>
<evidence type="ECO:0000313" key="9">
    <source>
        <dbReference type="Proteomes" id="UP001523566"/>
    </source>
</evidence>
<comment type="similarity">
    <text evidence="5">Belongs to the glycosyl hydrolase.</text>
</comment>
<dbReference type="PRINTS" id="PR00743">
    <property type="entry name" value="GLHYDRLASE36"/>
</dbReference>
<evidence type="ECO:0000256" key="1">
    <source>
        <dbReference type="ARBA" id="ARBA00001255"/>
    </source>
</evidence>
<dbReference type="InterPro" id="IPR038417">
    <property type="entry name" value="Alpga-gal_N_sf"/>
</dbReference>
<organism evidence="8 9">
    <name type="scientific">Aequitasia blattaphilus</name>
    <dbReference type="NCBI Taxonomy" id="2949332"/>
    <lineage>
        <taxon>Bacteria</taxon>
        <taxon>Bacillati</taxon>
        <taxon>Bacillota</taxon>
        <taxon>Clostridia</taxon>
        <taxon>Lachnospirales</taxon>
        <taxon>Lachnospiraceae</taxon>
        <taxon>Aequitasia</taxon>
    </lineage>
</organism>
<evidence type="ECO:0000256" key="3">
    <source>
        <dbReference type="ARBA" id="ARBA00022801"/>
    </source>
</evidence>
<dbReference type="RefSeq" id="WP_262066782.1">
    <property type="nucleotide sequence ID" value="NZ_JAMXOD010000016.1"/>
</dbReference>
<dbReference type="Gene3D" id="2.60.40.1180">
    <property type="entry name" value="Golgi alpha-mannosidase II"/>
    <property type="match status" value="1"/>
</dbReference>
<dbReference type="EMBL" id="JAMZFW010000016">
    <property type="protein sequence ID" value="MCP1102996.1"/>
    <property type="molecule type" value="Genomic_DNA"/>
</dbReference>
<proteinExistence type="inferred from homology"/>
<dbReference type="InterPro" id="IPR002252">
    <property type="entry name" value="Glyco_hydro_36"/>
</dbReference>
<comment type="catalytic activity">
    <reaction evidence="1 5">
        <text>Hydrolysis of terminal, non-reducing alpha-D-galactose residues in alpha-D-galactosides, including galactose oligosaccharides, galactomannans and galactolipids.</text>
        <dbReference type="EC" id="3.2.1.22"/>
    </reaction>
</comment>
<evidence type="ECO:0000313" key="8">
    <source>
        <dbReference type="EMBL" id="MCP1102996.1"/>
    </source>
</evidence>
<gene>
    <name evidence="8" type="ORF">NK125_11265</name>
</gene>
<dbReference type="PANTHER" id="PTHR43053">
    <property type="entry name" value="GLYCOSIDASE FAMILY 31"/>
    <property type="match status" value="1"/>
</dbReference>
<dbReference type="InterPro" id="IPR031704">
    <property type="entry name" value="Glyco_hydro_36_N"/>
</dbReference>
<dbReference type="InterPro" id="IPR031705">
    <property type="entry name" value="Glyco_hydro_36_C"/>
</dbReference>